<organism evidence="1 2">
    <name type="scientific">Rhabditophanes sp. KR3021</name>
    <dbReference type="NCBI Taxonomy" id="114890"/>
    <lineage>
        <taxon>Eukaryota</taxon>
        <taxon>Metazoa</taxon>
        <taxon>Ecdysozoa</taxon>
        <taxon>Nematoda</taxon>
        <taxon>Chromadorea</taxon>
        <taxon>Rhabditida</taxon>
        <taxon>Tylenchina</taxon>
        <taxon>Panagrolaimomorpha</taxon>
        <taxon>Strongyloidoidea</taxon>
        <taxon>Alloionematidae</taxon>
        <taxon>Rhabditophanes</taxon>
    </lineage>
</organism>
<evidence type="ECO:0000313" key="1">
    <source>
        <dbReference type="Proteomes" id="UP000095286"/>
    </source>
</evidence>
<dbReference type="Proteomes" id="UP000095286">
    <property type="component" value="Unplaced"/>
</dbReference>
<evidence type="ECO:0000313" key="2">
    <source>
        <dbReference type="WBParaSite" id="RSKR_0001115800.1"/>
    </source>
</evidence>
<proteinExistence type="predicted"/>
<protein>
    <submittedName>
        <fullName evidence="2">Myosin_tail_1 domain-containing protein</fullName>
    </submittedName>
</protein>
<name>A0AC35UGV3_9BILA</name>
<accession>A0AC35UGV3</accession>
<dbReference type="WBParaSite" id="RSKR_0001115800.1">
    <property type="protein sequence ID" value="RSKR_0001115800.1"/>
    <property type="gene ID" value="RSKR_0001115800"/>
</dbReference>
<reference evidence="2" key="1">
    <citation type="submission" date="2016-11" db="UniProtKB">
        <authorList>
            <consortium name="WormBaseParasite"/>
        </authorList>
    </citation>
    <scope>IDENTIFICATION</scope>
    <source>
        <strain evidence="2">KR3021</strain>
    </source>
</reference>
<sequence>MANNGLFQTTKTLNELVAALNEKVNDLKEENVSIEHVANFYRQQFKEILTHLQDVINNQNEEIERLEEILDGEKERHENAIKKVELAGQDKLAKMVEDSEKIRLENLLMKTQQNAHQHMKLEMEGLYERMEEMKAELEEKNEKISKKELKEREIAIITSDRVRKEMDVEHAEKIAKIKTELQVQNIAELSASNEMGRKLKEQIREKERNIEGLQRQVDSFEEKVEELSHIIDNNERDKEKVESQVQRISAQNDKALKEIRKMFEDSEKSKLREIEKREKRISDLRKENDLLKKDLFKEKKRSQDLLTDVTKEQELRKQTTDKHKTQNRMLRDLKQFFSLKLSNTGEQYIDTIFGENRMAIFAKLTLLLQNIPQLEY</sequence>